<dbReference type="EMBL" id="NFKE01000017">
    <property type="protein sequence ID" value="OUP31903.1"/>
    <property type="molecule type" value="Genomic_DNA"/>
</dbReference>
<evidence type="ECO:0008006" key="3">
    <source>
        <dbReference type="Google" id="ProtNLM"/>
    </source>
</evidence>
<protein>
    <recommendedName>
        <fullName evidence="3">Lipoprotein</fullName>
    </recommendedName>
</protein>
<accession>A0A1Y4JHE2</accession>
<reference evidence="2" key="1">
    <citation type="submission" date="2017-04" db="EMBL/GenBank/DDBJ databases">
        <title>Function of individual gut microbiota members based on whole genome sequencing of pure cultures obtained from chicken caecum.</title>
        <authorList>
            <person name="Medvecky M."/>
            <person name="Cejkova D."/>
            <person name="Polansky O."/>
            <person name="Karasova D."/>
            <person name="Kubasova T."/>
            <person name="Cizek A."/>
            <person name="Rychlik I."/>
        </authorList>
    </citation>
    <scope>NUCLEOTIDE SEQUENCE [LARGE SCALE GENOMIC DNA]</scope>
    <source>
        <strain evidence="2">An189</strain>
    </source>
</reference>
<organism evidence="1 2">
    <name type="scientific">Bacteroides clarus</name>
    <dbReference type="NCBI Taxonomy" id="626929"/>
    <lineage>
        <taxon>Bacteria</taxon>
        <taxon>Pseudomonadati</taxon>
        <taxon>Bacteroidota</taxon>
        <taxon>Bacteroidia</taxon>
        <taxon>Bacteroidales</taxon>
        <taxon>Bacteroidaceae</taxon>
        <taxon>Bacteroides</taxon>
    </lineage>
</organism>
<sequence>MYYYKPKINIIMKNVIIMALTAIFILSGCKSKEEKALEIIKNEMFKTLYDFESYQPIETKVDSAFLSVYTDSVIIKYGYILNEFLKDANEALKEIKEAHSSMDIWSDSYSEYGREQYYKAKEKADKELKKANLYIEIMNAQSDTIKQLAQNIKPEFYGWKVTHKFRCKTKGGNSTIGNYIYYFDRNVKNIIYQEDTEDEDLAKVKNLIKEAIEKEATENEKTNHNNIEE</sequence>
<dbReference type="AlphaFoldDB" id="A0A1Y4JHE2"/>
<evidence type="ECO:0000313" key="2">
    <source>
        <dbReference type="Proteomes" id="UP000196587"/>
    </source>
</evidence>
<evidence type="ECO:0000313" key="1">
    <source>
        <dbReference type="EMBL" id="OUP31903.1"/>
    </source>
</evidence>
<name>A0A1Y4JHE2_9BACE</name>
<dbReference type="PROSITE" id="PS51257">
    <property type="entry name" value="PROKAR_LIPOPROTEIN"/>
    <property type="match status" value="1"/>
</dbReference>
<comment type="caution">
    <text evidence="1">The sequence shown here is derived from an EMBL/GenBank/DDBJ whole genome shotgun (WGS) entry which is preliminary data.</text>
</comment>
<proteinExistence type="predicted"/>
<gene>
    <name evidence="1" type="ORF">B5F24_16020</name>
</gene>
<dbReference type="Proteomes" id="UP000196587">
    <property type="component" value="Unassembled WGS sequence"/>
</dbReference>